<accession>A0A4Y7SWW0</accession>
<reference evidence="1 2" key="1">
    <citation type="journal article" date="2019" name="Nat. Ecol. Evol.">
        <title>Megaphylogeny resolves global patterns of mushroom evolution.</title>
        <authorList>
            <person name="Varga T."/>
            <person name="Krizsan K."/>
            <person name="Foldi C."/>
            <person name="Dima B."/>
            <person name="Sanchez-Garcia M."/>
            <person name="Sanchez-Ramirez S."/>
            <person name="Szollosi G.J."/>
            <person name="Szarkandi J.G."/>
            <person name="Papp V."/>
            <person name="Albert L."/>
            <person name="Andreopoulos W."/>
            <person name="Angelini C."/>
            <person name="Antonin V."/>
            <person name="Barry K.W."/>
            <person name="Bougher N.L."/>
            <person name="Buchanan P."/>
            <person name="Buyck B."/>
            <person name="Bense V."/>
            <person name="Catcheside P."/>
            <person name="Chovatia M."/>
            <person name="Cooper J."/>
            <person name="Damon W."/>
            <person name="Desjardin D."/>
            <person name="Finy P."/>
            <person name="Geml J."/>
            <person name="Haridas S."/>
            <person name="Hughes K."/>
            <person name="Justo A."/>
            <person name="Karasinski D."/>
            <person name="Kautmanova I."/>
            <person name="Kiss B."/>
            <person name="Kocsube S."/>
            <person name="Kotiranta H."/>
            <person name="LaButti K.M."/>
            <person name="Lechner B.E."/>
            <person name="Liimatainen K."/>
            <person name="Lipzen A."/>
            <person name="Lukacs Z."/>
            <person name="Mihaltcheva S."/>
            <person name="Morgado L.N."/>
            <person name="Niskanen T."/>
            <person name="Noordeloos M.E."/>
            <person name="Ohm R.A."/>
            <person name="Ortiz-Santana B."/>
            <person name="Ovrebo C."/>
            <person name="Racz N."/>
            <person name="Riley R."/>
            <person name="Savchenko A."/>
            <person name="Shiryaev A."/>
            <person name="Soop K."/>
            <person name="Spirin V."/>
            <person name="Szebenyi C."/>
            <person name="Tomsovsky M."/>
            <person name="Tulloss R.E."/>
            <person name="Uehling J."/>
            <person name="Grigoriev I.V."/>
            <person name="Vagvolgyi C."/>
            <person name="Papp T."/>
            <person name="Martin F.M."/>
            <person name="Miettinen O."/>
            <person name="Hibbett D.S."/>
            <person name="Nagy L.G."/>
        </authorList>
    </citation>
    <scope>NUCLEOTIDE SEQUENCE [LARGE SCALE GENOMIC DNA]</scope>
    <source>
        <strain evidence="1 2">FP101781</strain>
    </source>
</reference>
<name>A0A4Y7SWW0_COPMI</name>
<dbReference type="EMBL" id="QPFP01000051">
    <property type="protein sequence ID" value="TEB26118.1"/>
    <property type="molecule type" value="Genomic_DNA"/>
</dbReference>
<comment type="caution">
    <text evidence="1">The sequence shown here is derived from an EMBL/GenBank/DDBJ whole genome shotgun (WGS) entry which is preliminary data.</text>
</comment>
<gene>
    <name evidence="1" type="ORF">FA13DRAFT_1111689</name>
</gene>
<evidence type="ECO:0000313" key="2">
    <source>
        <dbReference type="Proteomes" id="UP000298030"/>
    </source>
</evidence>
<dbReference type="AlphaFoldDB" id="A0A4Y7SWW0"/>
<organism evidence="1 2">
    <name type="scientific">Coprinellus micaceus</name>
    <name type="common">Glistening ink-cap mushroom</name>
    <name type="synonym">Coprinus micaceus</name>
    <dbReference type="NCBI Taxonomy" id="71717"/>
    <lineage>
        <taxon>Eukaryota</taxon>
        <taxon>Fungi</taxon>
        <taxon>Dikarya</taxon>
        <taxon>Basidiomycota</taxon>
        <taxon>Agaricomycotina</taxon>
        <taxon>Agaricomycetes</taxon>
        <taxon>Agaricomycetidae</taxon>
        <taxon>Agaricales</taxon>
        <taxon>Agaricineae</taxon>
        <taxon>Psathyrellaceae</taxon>
        <taxon>Coprinellus</taxon>
    </lineage>
</organism>
<sequence>MASRRTLAKSMATITLLRVPAAETVIDVDPLQDENTRSRKLGHYLLETTPLIPPHLRQRFNSLIDTFTSTNRSTYRGSIASKVPAQSARLVERGFRFGDQDINVLLLLRGVKKVLYDNSLVALNRSVGEGFRTRAITTPSMFEVCGSLIYMSYVAASCAKRPIFFLFLTTFFLEQAYEEARGRIRWDG</sequence>
<keyword evidence="2" id="KW-1185">Reference proteome</keyword>
<dbReference type="Proteomes" id="UP000298030">
    <property type="component" value="Unassembled WGS sequence"/>
</dbReference>
<proteinExistence type="predicted"/>
<evidence type="ECO:0000313" key="1">
    <source>
        <dbReference type="EMBL" id="TEB26118.1"/>
    </source>
</evidence>
<protein>
    <submittedName>
        <fullName evidence="1">Uncharacterized protein</fullName>
    </submittedName>
</protein>